<sequence>METVNVWLPEELKLEGQIRNWVLEMPEVWLRRIALPTVVYGARIEGSEHQVDVVQLKILYEEGGIMMDNDLVALKSSDGVINDPTSRSTVMAMQKGSDGIPNSMIMSKAGSPFLKRWMQRYGDVREKQNWGDLSARTGYEMYQDKDPDLTVLDGHSWFYPLSYEDESESALKSLAFGKSWHDIEKSYDKNVNCTITWISDLKKKDQRMFSDYRIATDDLDAKWIDSSGFSRHGWAPNGTLLQQDETSAFTFRNFTTGSYAVLPVPADWDTRVWTVRTEFHMGRESLSDGGVCGLFKIRMETGGEILIRIRNDDPFPGVTLNVQ</sequence>
<accession>A0A8H6CS03</accession>
<evidence type="ECO:0000313" key="2">
    <source>
        <dbReference type="Proteomes" id="UP000593566"/>
    </source>
</evidence>
<dbReference type="EMBL" id="JACCJB010000004">
    <property type="protein sequence ID" value="KAF6228493.1"/>
    <property type="molecule type" value="Genomic_DNA"/>
</dbReference>
<dbReference type="PANTHER" id="PTHR46830">
    <property type="entry name" value="TRANSFERASE, PUTATIVE-RELATED"/>
    <property type="match status" value="1"/>
</dbReference>
<dbReference type="Gene3D" id="3.90.550.20">
    <property type="match status" value="1"/>
</dbReference>
<evidence type="ECO:0000313" key="1">
    <source>
        <dbReference type="EMBL" id="KAF6228493.1"/>
    </source>
</evidence>
<dbReference type="AlphaFoldDB" id="A0A8H6CS03"/>
<proteinExistence type="predicted"/>
<dbReference type="SUPFAM" id="SSF53448">
    <property type="entry name" value="Nucleotide-diphospho-sugar transferases"/>
    <property type="match status" value="1"/>
</dbReference>
<dbReference type="Proteomes" id="UP000593566">
    <property type="component" value="Unassembled WGS sequence"/>
</dbReference>
<name>A0A8H6CS03_9LECA</name>
<organism evidence="1 2">
    <name type="scientific">Letharia lupina</name>
    <dbReference type="NCBI Taxonomy" id="560253"/>
    <lineage>
        <taxon>Eukaryota</taxon>
        <taxon>Fungi</taxon>
        <taxon>Dikarya</taxon>
        <taxon>Ascomycota</taxon>
        <taxon>Pezizomycotina</taxon>
        <taxon>Lecanoromycetes</taxon>
        <taxon>OSLEUM clade</taxon>
        <taxon>Lecanoromycetidae</taxon>
        <taxon>Lecanorales</taxon>
        <taxon>Lecanorineae</taxon>
        <taxon>Parmeliaceae</taxon>
        <taxon>Letharia</taxon>
    </lineage>
</organism>
<gene>
    <name evidence="1" type="ORF">HO133_008223</name>
</gene>
<dbReference type="PANTHER" id="PTHR46830:SF1">
    <property type="entry name" value="ALPHA-1,4-N-ACETYLGLUCOSAMINYLTRANSFERASE"/>
    <property type="match status" value="1"/>
</dbReference>
<reference evidence="1 2" key="1">
    <citation type="journal article" date="2020" name="Genomics">
        <title>Complete, high-quality genomes from long-read metagenomic sequencing of two wolf lichen thalli reveals enigmatic genome architecture.</title>
        <authorList>
            <person name="McKenzie S.K."/>
            <person name="Walston R.F."/>
            <person name="Allen J.L."/>
        </authorList>
    </citation>
    <scope>NUCLEOTIDE SEQUENCE [LARGE SCALE GENOMIC DNA]</scope>
    <source>
        <strain evidence="1">WasteWater1</strain>
    </source>
</reference>
<dbReference type="InterPro" id="IPR029044">
    <property type="entry name" value="Nucleotide-diphossugar_trans"/>
</dbReference>
<protein>
    <submittedName>
        <fullName evidence="1">Uncharacterized protein</fullName>
    </submittedName>
</protein>
<keyword evidence="2" id="KW-1185">Reference proteome</keyword>
<comment type="caution">
    <text evidence="1">The sequence shown here is derived from an EMBL/GenBank/DDBJ whole genome shotgun (WGS) entry which is preliminary data.</text>
</comment>
<dbReference type="RefSeq" id="XP_037156427.1">
    <property type="nucleotide sequence ID" value="XM_037299091.1"/>
</dbReference>
<dbReference type="GeneID" id="59336620"/>